<dbReference type="Proteomes" id="UP000565441">
    <property type="component" value="Unassembled WGS sequence"/>
</dbReference>
<dbReference type="EMBL" id="JAACJP010000032">
    <property type="protein sequence ID" value="KAF5375729.1"/>
    <property type="molecule type" value="Genomic_DNA"/>
</dbReference>
<dbReference type="InterPro" id="IPR012479">
    <property type="entry name" value="SAP30BP"/>
</dbReference>
<accession>A0A8H5M036</accession>
<proteinExistence type="predicted"/>
<dbReference type="Pfam" id="PF07818">
    <property type="entry name" value="HCNGP"/>
    <property type="match status" value="1"/>
</dbReference>
<comment type="caution">
    <text evidence="1">The sequence shown here is derived from an EMBL/GenBank/DDBJ whole genome shotgun (WGS) entry which is preliminary data.</text>
</comment>
<dbReference type="AlphaFoldDB" id="A0A8H5M036"/>
<keyword evidence="2" id="KW-1185">Reference proteome</keyword>
<dbReference type="OrthoDB" id="1714508at2759"/>
<dbReference type="GO" id="GO:0006355">
    <property type="term" value="P:regulation of DNA-templated transcription"/>
    <property type="evidence" value="ECO:0007669"/>
    <property type="project" value="InterPro"/>
</dbReference>
<evidence type="ECO:0000313" key="1">
    <source>
        <dbReference type="EMBL" id="KAF5375729.1"/>
    </source>
</evidence>
<evidence type="ECO:0000313" key="2">
    <source>
        <dbReference type="Proteomes" id="UP000565441"/>
    </source>
</evidence>
<sequence length="233" mass="25945">MYPPVLTDVLLEFFVGMLGATDGELNVPILKRIGLLVYDKDTGALTQHAPSRTPALHPTHPAQPPPTLHRFLIVKDVPATSASVSPMDLRLATFKFHAGASGTNHKTSCPEYERSSTLRRYPPKWKNGASHSHRPSLLSAAIALAQFQAMKRDATNPRHLQRLPHVEPLLRNPHLYTKLVDFSANVDKRTTNFPPDIRNLEDLQPEWFSDRIALQNVEVGIHAPAPSMPVLSR</sequence>
<gene>
    <name evidence="1" type="ORF">D9615_009401</name>
</gene>
<name>A0A8H5M036_9AGAR</name>
<protein>
    <submittedName>
        <fullName evidence="1">Uncharacterized protein</fullName>
    </submittedName>
</protein>
<reference evidence="1 2" key="1">
    <citation type="journal article" date="2020" name="ISME J.">
        <title>Uncovering the hidden diversity of litter-decomposition mechanisms in mushroom-forming fungi.</title>
        <authorList>
            <person name="Floudas D."/>
            <person name="Bentzer J."/>
            <person name="Ahren D."/>
            <person name="Johansson T."/>
            <person name="Persson P."/>
            <person name="Tunlid A."/>
        </authorList>
    </citation>
    <scope>NUCLEOTIDE SEQUENCE [LARGE SCALE GENOMIC DNA]</scope>
    <source>
        <strain evidence="1 2">CBS 661.87</strain>
    </source>
</reference>
<organism evidence="1 2">
    <name type="scientific">Tricholomella constricta</name>
    <dbReference type="NCBI Taxonomy" id="117010"/>
    <lineage>
        <taxon>Eukaryota</taxon>
        <taxon>Fungi</taxon>
        <taxon>Dikarya</taxon>
        <taxon>Basidiomycota</taxon>
        <taxon>Agaricomycotina</taxon>
        <taxon>Agaricomycetes</taxon>
        <taxon>Agaricomycetidae</taxon>
        <taxon>Agaricales</taxon>
        <taxon>Tricholomatineae</taxon>
        <taxon>Lyophyllaceae</taxon>
        <taxon>Tricholomella</taxon>
    </lineage>
</organism>